<dbReference type="PANTHER" id="PTHR12810">
    <property type="entry name" value="MITOCHONDRIAL 28S RIBOSOMAL PROTEIN S29"/>
    <property type="match status" value="1"/>
</dbReference>
<evidence type="ECO:0000256" key="5">
    <source>
        <dbReference type="ARBA" id="ARBA00023128"/>
    </source>
</evidence>
<dbReference type="AlphaFoldDB" id="G0WFU0"/>
<evidence type="ECO:0000256" key="3">
    <source>
        <dbReference type="ARBA" id="ARBA00022946"/>
    </source>
</evidence>
<dbReference type="GO" id="GO:0005763">
    <property type="term" value="C:mitochondrial small ribosomal subunit"/>
    <property type="evidence" value="ECO:0007669"/>
    <property type="project" value="EnsemblFungi"/>
</dbReference>
<name>G0WFU0_NAUDC</name>
<dbReference type="PIRSF" id="PIRSF036996">
    <property type="entry name" value="RSM23"/>
    <property type="match status" value="1"/>
</dbReference>
<dbReference type="OrthoDB" id="274828at2759"/>
<dbReference type="Proteomes" id="UP000000689">
    <property type="component" value="Chromosome 9"/>
</dbReference>
<comment type="similarity">
    <text evidence="2">Belongs to the mitochondrion-specific ribosomal protein mS29 family.</text>
</comment>
<sequence length="449" mass="50645">MINTQIRKLSVTAIAKAGPPPKGKAQGFSRKTTGSSSGSSNSKRPAPKRIGSGTLYKKWIDTIHTAGFNKNAEAVELPIFQTKKLDSYLNTVVSYSNDQYKALTHLGAFKKNQYNELFPKPISLIRKDSTEKFINLLKESKDRKYILTGEPGVGKSVLLSQVQASAVDNNIISVHISYPELFLNGSNSYFYEESSNLYIQPMYLKKLIRKILKGNDPKLFQSLKLKNSYKLSNASPKDALSRPFVTLHPAKNSLFDLLNLKTQPRHLGEQFSAIISELTLQDTTPIYFTVDNFSRILTGAFSNYRNVENKQIYLLDLQLGKIIMDIVSGTVSFANPKSAVILSISGVDRTNRTLPIALNKLPHDPYITRYHYEPKFAELLQKGGVKEFQVSKLNKDEVRILLDFYLKSKIVLNRDVDNKSLEELTDEKYFLSGNGNPRELLKSVVLQHR</sequence>
<evidence type="ECO:0000256" key="1">
    <source>
        <dbReference type="ARBA" id="ARBA00004173"/>
    </source>
</evidence>
<comment type="subcellular location">
    <subcellularLocation>
        <location evidence="1">Mitochondrion</location>
    </subcellularLocation>
</comment>
<dbReference type="InterPro" id="IPR019368">
    <property type="entry name" value="Ribosomal_mS29"/>
</dbReference>
<evidence type="ECO:0000313" key="9">
    <source>
        <dbReference type="EMBL" id="CCD26651.1"/>
    </source>
</evidence>
<evidence type="ECO:0000256" key="6">
    <source>
        <dbReference type="ARBA" id="ARBA00023274"/>
    </source>
</evidence>
<dbReference type="PANTHER" id="PTHR12810:SF0">
    <property type="entry name" value="SMALL RIBOSOMAL SUBUNIT PROTEIN MS29"/>
    <property type="match status" value="1"/>
</dbReference>
<accession>G0WFU0</accession>
<dbReference type="eggNOG" id="KOG3928">
    <property type="taxonomic scope" value="Eukaryota"/>
</dbReference>
<evidence type="ECO:0000256" key="7">
    <source>
        <dbReference type="ARBA" id="ARBA00035140"/>
    </source>
</evidence>
<dbReference type="KEGG" id="ndi:NDAI_0I00820"/>
<dbReference type="Pfam" id="PF10236">
    <property type="entry name" value="DAP3"/>
    <property type="match status" value="1"/>
</dbReference>
<dbReference type="OMA" id="GLAHWMT"/>
<proteinExistence type="inferred from homology"/>
<dbReference type="EMBL" id="HE580275">
    <property type="protein sequence ID" value="CCD26651.1"/>
    <property type="molecule type" value="Genomic_DNA"/>
</dbReference>
<reference evidence="9 10" key="1">
    <citation type="journal article" date="2011" name="Proc. Natl. Acad. Sci. U.S.A.">
        <title>Evolutionary erosion of yeast sex chromosomes by mating-type switching accidents.</title>
        <authorList>
            <person name="Gordon J.L."/>
            <person name="Armisen D."/>
            <person name="Proux-Wera E."/>
            <person name="Oheigeartaigh S.S."/>
            <person name="Byrne K.P."/>
            <person name="Wolfe K.H."/>
        </authorList>
    </citation>
    <scope>NUCLEOTIDE SEQUENCE [LARGE SCALE GENOMIC DNA]</scope>
    <source>
        <strain evidence="10">ATCC 10597 / BCRC 20456 / CBS 421 / NBRC 0211 / NRRL Y-12639</strain>
    </source>
</reference>
<protein>
    <recommendedName>
        <fullName evidence="7">Small ribosomal subunit protein mS29</fullName>
    </recommendedName>
</protein>
<keyword evidence="4" id="KW-0689">Ribosomal protein</keyword>
<dbReference type="HOGENOM" id="CLU_039957_0_0_1"/>
<dbReference type="RefSeq" id="XP_003671894.1">
    <property type="nucleotide sequence ID" value="XM_003671846.1"/>
</dbReference>
<keyword evidence="6" id="KW-0687">Ribonucleoprotein</keyword>
<keyword evidence="10" id="KW-1185">Reference proteome</keyword>
<feature type="region of interest" description="Disordered" evidence="8">
    <location>
        <begin position="12"/>
        <end position="50"/>
    </location>
</feature>
<evidence type="ECO:0000256" key="4">
    <source>
        <dbReference type="ARBA" id="ARBA00022980"/>
    </source>
</evidence>
<dbReference type="InterPro" id="IPR017082">
    <property type="entry name" value="Ribosomal_mS29_fun"/>
</dbReference>
<dbReference type="STRING" id="1071378.G0WFU0"/>
<gene>
    <name evidence="9" type="primary">NDAI0I00820</name>
    <name evidence="9" type="ordered locus">NDAI_0I00820</name>
</gene>
<dbReference type="GO" id="GO:0003735">
    <property type="term" value="F:structural constituent of ribosome"/>
    <property type="evidence" value="ECO:0007669"/>
    <property type="project" value="EnsemblFungi"/>
</dbReference>
<organism evidence="9 10">
    <name type="scientific">Naumovozyma dairenensis (strain ATCC 10597 / BCRC 20456 / CBS 421 / NBRC 0211 / NRRL Y-12639)</name>
    <name type="common">Saccharomyces dairenensis</name>
    <dbReference type="NCBI Taxonomy" id="1071378"/>
    <lineage>
        <taxon>Eukaryota</taxon>
        <taxon>Fungi</taxon>
        <taxon>Dikarya</taxon>
        <taxon>Ascomycota</taxon>
        <taxon>Saccharomycotina</taxon>
        <taxon>Saccharomycetes</taxon>
        <taxon>Saccharomycetales</taxon>
        <taxon>Saccharomycetaceae</taxon>
        <taxon>Naumovozyma</taxon>
    </lineage>
</organism>
<dbReference type="GO" id="GO:0032543">
    <property type="term" value="P:mitochondrial translation"/>
    <property type="evidence" value="ECO:0007669"/>
    <property type="project" value="InterPro"/>
</dbReference>
<evidence type="ECO:0000313" key="10">
    <source>
        <dbReference type="Proteomes" id="UP000000689"/>
    </source>
</evidence>
<evidence type="ECO:0000256" key="2">
    <source>
        <dbReference type="ARBA" id="ARBA00009863"/>
    </source>
</evidence>
<evidence type="ECO:0000256" key="8">
    <source>
        <dbReference type="SAM" id="MobiDB-lite"/>
    </source>
</evidence>
<keyword evidence="3" id="KW-0809">Transit peptide</keyword>
<feature type="compositionally biased region" description="Low complexity" evidence="8">
    <location>
        <begin position="29"/>
        <end position="44"/>
    </location>
</feature>
<dbReference type="GeneID" id="11493505"/>
<keyword evidence="5" id="KW-0496">Mitochondrion</keyword>